<evidence type="ECO:0000256" key="3">
    <source>
        <dbReference type="ARBA" id="ARBA00022989"/>
    </source>
</evidence>
<comment type="caution">
    <text evidence="8">The sequence shown here is derived from an EMBL/GenBank/DDBJ whole genome shotgun (WGS) entry which is preliminary data.</text>
</comment>
<dbReference type="GO" id="GO:0016020">
    <property type="term" value="C:membrane"/>
    <property type="evidence" value="ECO:0007669"/>
    <property type="project" value="UniProtKB-SubCell"/>
</dbReference>
<gene>
    <name evidence="8" type="ORF">GDH07_19265</name>
</gene>
<dbReference type="PROSITE" id="PS50850">
    <property type="entry name" value="MFS"/>
    <property type="match status" value="1"/>
</dbReference>
<evidence type="ECO:0000259" key="7">
    <source>
        <dbReference type="PROSITE" id="PS50850"/>
    </source>
</evidence>
<dbReference type="InterPro" id="IPR020846">
    <property type="entry name" value="MFS_dom"/>
</dbReference>
<feature type="transmembrane region" description="Helical" evidence="6">
    <location>
        <begin position="12"/>
        <end position="29"/>
    </location>
</feature>
<evidence type="ECO:0000256" key="5">
    <source>
        <dbReference type="ARBA" id="ARBA00038514"/>
    </source>
</evidence>
<feature type="transmembrane region" description="Helical" evidence="6">
    <location>
        <begin position="395"/>
        <end position="416"/>
    </location>
</feature>
<feature type="transmembrane region" description="Helical" evidence="6">
    <location>
        <begin position="166"/>
        <end position="189"/>
    </location>
</feature>
<organism evidence="8 9">
    <name type="scientific">Pseudomonas piscis</name>
    <dbReference type="NCBI Taxonomy" id="2614538"/>
    <lineage>
        <taxon>Bacteria</taxon>
        <taxon>Pseudomonadati</taxon>
        <taxon>Pseudomonadota</taxon>
        <taxon>Gammaproteobacteria</taxon>
        <taxon>Pseudomonadales</taxon>
        <taxon>Pseudomonadaceae</taxon>
        <taxon>Pseudomonas</taxon>
    </lineage>
</organism>
<feature type="transmembrane region" description="Helical" evidence="6">
    <location>
        <begin position="78"/>
        <end position="101"/>
    </location>
</feature>
<dbReference type="CDD" id="cd17319">
    <property type="entry name" value="MFS_ExuT_GudP_like"/>
    <property type="match status" value="1"/>
</dbReference>
<feature type="transmembrane region" description="Helical" evidence="6">
    <location>
        <begin position="274"/>
        <end position="295"/>
    </location>
</feature>
<accession>A0A7X1PNG7</accession>
<dbReference type="AlphaFoldDB" id="A0A7X1PNG7"/>
<dbReference type="EMBL" id="WHUV01000003">
    <property type="protein sequence ID" value="MQA55461.1"/>
    <property type="molecule type" value="Genomic_DNA"/>
</dbReference>
<feature type="transmembrane region" description="Helical" evidence="6">
    <location>
        <begin position="234"/>
        <end position="254"/>
    </location>
</feature>
<dbReference type="Gene3D" id="1.20.1250.20">
    <property type="entry name" value="MFS general substrate transporter like domains"/>
    <property type="match status" value="2"/>
</dbReference>
<evidence type="ECO:0000313" key="9">
    <source>
        <dbReference type="Proteomes" id="UP000486534"/>
    </source>
</evidence>
<evidence type="ECO:0000256" key="4">
    <source>
        <dbReference type="ARBA" id="ARBA00023136"/>
    </source>
</evidence>
<dbReference type="GO" id="GO:0022857">
    <property type="term" value="F:transmembrane transporter activity"/>
    <property type="evidence" value="ECO:0007669"/>
    <property type="project" value="InterPro"/>
</dbReference>
<comment type="subcellular location">
    <subcellularLocation>
        <location evidence="1">Membrane</location>
        <topology evidence="1">Multi-pass membrane protein</topology>
    </subcellularLocation>
</comment>
<name>A0A7X1PNG7_9PSED</name>
<feature type="transmembrane region" description="Helical" evidence="6">
    <location>
        <begin position="49"/>
        <end position="66"/>
    </location>
</feature>
<sequence length="440" mass="46396">MSHAKTRHLRRSQWTAVVLLMLMGIVNYFDRSTVAIANHLLSADLSLSATQMGWIFSAFSWAYAFAQLPSGALVDRKGARLVLGWALAAWSAAQAVCGLATSMLQLLVARVCLGVGESPQYTGGVKVISDWFPVSERGLPTGAFLASTTLGSMIAPPLLTGLMLAFGWRGMFVIMGLVGGLLALVWLVLYRDRQPTQCTCADLDCFQVASTADTPASQASFADWKGLFRHRTTWGIALGFIGVMYMVLLTLAWLPGYLAGERQLSVAGTGWALTIPYLFATLGMFSSGWLADRLIAAGARPIASRKLPLIVGLLGGALFSVPSVFVDSIVACIAYLSLAMFFVNLAGGSAWGLVSVAAPRQLVASLGSIQNLVGFFGGSFAPVVSGWIIDRTHSIALAFVLAACVACVAALAYYTLVHQPIGGEGEPASAGSDVTIKTGG</sequence>
<keyword evidence="4 6" id="KW-0472">Membrane</keyword>
<keyword evidence="2 6" id="KW-0812">Transmembrane</keyword>
<protein>
    <submittedName>
        <fullName evidence="8">MFS transporter</fullName>
    </submittedName>
</protein>
<evidence type="ECO:0000256" key="6">
    <source>
        <dbReference type="SAM" id="Phobius"/>
    </source>
</evidence>
<dbReference type="InterPro" id="IPR050382">
    <property type="entry name" value="MFS_Na/Anion_cotransporter"/>
</dbReference>
<dbReference type="PANTHER" id="PTHR11662">
    <property type="entry name" value="SOLUTE CARRIER FAMILY 17"/>
    <property type="match status" value="1"/>
</dbReference>
<dbReference type="Proteomes" id="UP000486534">
    <property type="component" value="Unassembled WGS sequence"/>
</dbReference>
<reference evidence="8 9" key="1">
    <citation type="submission" date="2019-10" db="EMBL/GenBank/DDBJ databases">
        <title>Pseudomonas dajingensis sp. nov., isolated from the profound head ulcers of farmed Murray cod (Maccullochella peelii peelii).</title>
        <authorList>
            <person name="Liu Y."/>
        </authorList>
    </citation>
    <scope>NUCLEOTIDE SEQUENCE [LARGE SCALE GENOMIC DNA]</scope>
    <source>
        <strain evidence="8 9">MC042</strain>
    </source>
</reference>
<evidence type="ECO:0000256" key="1">
    <source>
        <dbReference type="ARBA" id="ARBA00004141"/>
    </source>
</evidence>
<evidence type="ECO:0000256" key="2">
    <source>
        <dbReference type="ARBA" id="ARBA00022692"/>
    </source>
</evidence>
<dbReference type="InterPro" id="IPR036259">
    <property type="entry name" value="MFS_trans_sf"/>
</dbReference>
<dbReference type="RefSeq" id="WP_152898548.1">
    <property type="nucleotide sequence ID" value="NZ_WHUV01000003.1"/>
</dbReference>
<feature type="transmembrane region" description="Helical" evidence="6">
    <location>
        <begin position="307"/>
        <end position="326"/>
    </location>
</feature>
<feature type="transmembrane region" description="Helical" evidence="6">
    <location>
        <begin position="369"/>
        <end position="389"/>
    </location>
</feature>
<feature type="transmembrane region" description="Helical" evidence="6">
    <location>
        <begin position="332"/>
        <end position="357"/>
    </location>
</feature>
<evidence type="ECO:0000313" key="8">
    <source>
        <dbReference type="EMBL" id="MQA55461.1"/>
    </source>
</evidence>
<dbReference type="SUPFAM" id="SSF103473">
    <property type="entry name" value="MFS general substrate transporter"/>
    <property type="match status" value="1"/>
</dbReference>
<proteinExistence type="inferred from homology"/>
<keyword evidence="3 6" id="KW-1133">Transmembrane helix</keyword>
<dbReference type="PANTHER" id="PTHR11662:SF446">
    <property type="entry name" value="SODIUM-DEPENDENT PHOSPHATE TRANSPORT PROTEIN 1, CHLOROPLASTIC"/>
    <property type="match status" value="1"/>
</dbReference>
<comment type="similarity">
    <text evidence="5">Belongs to the major facilitator superfamily. Phthalate permease family.</text>
</comment>
<feature type="domain" description="Major facilitator superfamily (MFS) profile" evidence="7">
    <location>
        <begin position="16"/>
        <end position="421"/>
    </location>
</feature>
<dbReference type="Pfam" id="PF07690">
    <property type="entry name" value="MFS_1"/>
    <property type="match status" value="1"/>
</dbReference>
<dbReference type="InterPro" id="IPR011701">
    <property type="entry name" value="MFS"/>
</dbReference>